<accession>A0A9E8GA79</accession>
<feature type="compositionally biased region" description="Low complexity" evidence="2">
    <location>
        <begin position="765"/>
        <end position="774"/>
    </location>
</feature>
<feature type="compositionally biased region" description="Basic and acidic residues" evidence="2">
    <location>
        <begin position="866"/>
        <end position="879"/>
    </location>
</feature>
<feature type="compositionally biased region" description="Basic and acidic residues" evidence="2">
    <location>
        <begin position="909"/>
        <end position="945"/>
    </location>
</feature>
<feature type="compositionally biased region" description="Basic and acidic residues" evidence="2">
    <location>
        <begin position="817"/>
        <end position="844"/>
    </location>
</feature>
<keyword evidence="1" id="KW-0175">Coiled coil</keyword>
<name>A0A9E8GA79_9CAUD</name>
<feature type="coiled-coil region" evidence="1">
    <location>
        <begin position="1115"/>
        <end position="1142"/>
    </location>
</feature>
<reference evidence="3" key="1">
    <citation type="submission" date="2022-09" db="EMBL/GenBank/DDBJ databases">
        <authorList>
            <person name="Cebeci A."/>
            <person name="Ture M."/>
            <person name="Alemdag M."/>
            <person name="Altinok I."/>
        </authorList>
    </citation>
    <scope>NUCLEOTIDE SEQUENCE</scope>
</reference>
<feature type="region of interest" description="Disordered" evidence="2">
    <location>
        <begin position="733"/>
        <end position="945"/>
    </location>
</feature>
<evidence type="ECO:0000256" key="2">
    <source>
        <dbReference type="SAM" id="MobiDB-lite"/>
    </source>
</evidence>
<feature type="compositionally biased region" description="Basic and acidic residues" evidence="2">
    <location>
        <begin position="747"/>
        <end position="764"/>
    </location>
</feature>
<keyword evidence="4" id="KW-1185">Reference proteome</keyword>
<gene>
    <name evidence="3" type="ORF">APT65_00026</name>
</gene>
<dbReference type="Proteomes" id="UP001163735">
    <property type="component" value="Segment"/>
</dbReference>
<organism evidence="3 4">
    <name type="scientific">Aeromonas phage APT65</name>
    <dbReference type="NCBI Taxonomy" id="2982914"/>
    <lineage>
        <taxon>Viruses</taxon>
        <taxon>Duplodnaviria</taxon>
        <taxon>Heunggongvirae</taxon>
        <taxon>Uroviricota</taxon>
        <taxon>Caudoviricetes</taxon>
        <taxon>Aquaneticvirus</taxon>
        <taxon>Aquaneticvirus ApT65</taxon>
    </lineage>
</organism>
<feature type="coiled-coil region" evidence="1">
    <location>
        <begin position="1228"/>
        <end position="1262"/>
    </location>
</feature>
<sequence length="1499" mass="162666">MSVTATFGGQTYTFPDGTSDEDIYKALNDSVGRYGTNDPSGYDNNQLLKQNTQDNYWGVYKEGQDGSILGTAKENLNSMFENVIAANVEDPTRSQYARRRAQAANAEYQKESAKLGVAGNVISGATAYAPVIAGSVAGSIANPALGMAALGGLGGSAAYADALREQQINQGEYDNEAAALAGVATGAADVALGGLASRIRSALPTVSPARAVAAATLEDAGSSVAGTAFSNMASGKKWDENLGEAALIGSAAGAGVRGSLNGISKALELPLGKRGQNAIDNSVEVNNWQGGRKPSEGLQRDYVEYENTMGGLQDRLANSSDPVEIKDLTDALANASDDYSHISAISKMAKLMKDGNGHVIDSFYDIDIPTKDGTFNLGVDGLGLTKEDMAKSREIIGESQPTITSDRKAKEQGITAESFNEKAQEAGSAILKGARGQINKNKVLIEQAYRKAHQVDPSSQTTKNLKDLLGIYSGYTKDIHAADSGTRSVDTLFGAQVASKNIIDLATRTGLYRDMVDVTGQKGALDPLGDYKAILGIADGLLSQDKRFRQGIHDSVQETKSPSQKLLSKYGPGGGIAGAGIVGASLVHPGAVPVAIAGLGIHEGLGRLKQRRGRKAVESGQANLSNLASLPKILKARGDAKVKEGVDTGNMEMASRGAAESIEAQGFKPIEPVSEQARVKEAAVDVAETPVVAQELIQPLREPNPLPTRGPSPRAIEEAVAPTVETPIETVVPTPLQPKAKKSSRQLKAERRNRRVEPTIKDVVETPIVETPPVARTSSVESARAPAKPTPRVEEQVAPEALVEAPETPVRSTLPKQPKESSRARKKRIREEARAAEEKRKAEEAPIVEESQPVAEPTKRVSSTEQARKPTKPEAKVVEEGPVVESTPEAPVIRSKATDMAEKPTAPTKGEKAPEVDTEASKAIEEPEVKVGEETTKETKKSSVEMVRKPLEKKVEELSSIPLKNRSTDLVLKLDEAKRDLNLVTSITDKLASRFKIPHEKVAGYIEDMGGFEAAKKANRDAQHKDGNLQQFIGNYVRDRQEASAKVAKDSLKSVENKIQEKLDGSKPRVTEEEAKSAKVDFAKKQLEAAGFSPEIIKAASDKYDDPRLITTHARALEKERLAEVKGKLEDSKKESKEAADRVNSKEHIREYLDGMKVSGDPELERLFNKVFKHRGDKPITDNQRITLLNKIDEYLDNQRVAYEGLVKKGGANTPKHKAKAATYASMQKTLQENIKKVDAERAEAKAALAKSVKEQENLEKMYDKMFVEGEKRAKVVENKRELGNQIEDMIESLKALGAPDSYVQKYVHNAFIKHETALKPEQLNKIRAKAVNDLVQENKKITKELKKEVAPEIKKLDDDQLEKASTSHMLNIDSVKSTTEPKYDAVTEAIEEELASRGLKDVAEELKTFREILKTAEERKQLLPGEENMDYWLSAEDFAALQDKINKGSGSSYMGNLGVKLRLHLFDDKNAEKHVRFSNNKIEQKLKGRDIDEDVIVK</sequence>
<proteinExistence type="predicted"/>
<evidence type="ECO:0000313" key="4">
    <source>
        <dbReference type="Proteomes" id="UP001163735"/>
    </source>
</evidence>
<evidence type="ECO:0000256" key="1">
    <source>
        <dbReference type="SAM" id="Coils"/>
    </source>
</evidence>
<protein>
    <submittedName>
        <fullName evidence="3">Uncharacterized protein</fullName>
    </submittedName>
</protein>
<dbReference type="EMBL" id="OP491958">
    <property type="protein sequence ID" value="UZV39641.1"/>
    <property type="molecule type" value="Genomic_DNA"/>
</dbReference>
<evidence type="ECO:0000313" key="3">
    <source>
        <dbReference type="EMBL" id="UZV39641.1"/>
    </source>
</evidence>